<dbReference type="AlphaFoldDB" id="A0A6S7KLV2"/>
<dbReference type="GO" id="GO:0046872">
    <property type="term" value="F:metal ion binding"/>
    <property type="evidence" value="ECO:0007669"/>
    <property type="project" value="UniProtKB-KW"/>
</dbReference>
<evidence type="ECO:0000256" key="9">
    <source>
        <dbReference type="ARBA" id="ARBA00023172"/>
    </source>
</evidence>
<evidence type="ECO:0000256" key="3">
    <source>
        <dbReference type="ARBA" id="ARBA00022759"/>
    </source>
</evidence>
<keyword evidence="5" id="KW-0460">Magnesium</keyword>
<dbReference type="InterPro" id="IPR001584">
    <property type="entry name" value="Integrase_cat-core"/>
</dbReference>
<dbReference type="InterPro" id="IPR012337">
    <property type="entry name" value="RNaseH-like_sf"/>
</dbReference>
<dbReference type="GO" id="GO:0015074">
    <property type="term" value="P:DNA integration"/>
    <property type="evidence" value="ECO:0007669"/>
    <property type="project" value="UniProtKB-KW"/>
</dbReference>
<dbReference type="Pfam" id="PF00665">
    <property type="entry name" value="rve"/>
    <property type="match status" value="1"/>
</dbReference>
<gene>
    <name evidence="10" type="ORF">PACLA_8A001357</name>
</gene>
<keyword evidence="6" id="KW-0229">DNA integration</keyword>
<dbReference type="GO" id="GO:0006310">
    <property type="term" value="P:DNA recombination"/>
    <property type="evidence" value="ECO:0007669"/>
    <property type="project" value="UniProtKB-KW"/>
</dbReference>
<keyword evidence="4" id="KW-0378">Hydrolase</keyword>
<dbReference type="CDD" id="cd09272">
    <property type="entry name" value="RNase_HI_RT_Ty1"/>
    <property type="match status" value="1"/>
</dbReference>
<dbReference type="SUPFAM" id="SSF53098">
    <property type="entry name" value="Ribonuclease H-like"/>
    <property type="match status" value="1"/>
</dbReference>
<dbReference type="PROSITE" id="PS50994">
    <property type="entry name" value="INTEGRASE"/>
    <property type="match status" value="1"/>
</dbReference>
<keyword evidence="1" id="KW-0540">Nuclease</keyword>
<evidence type="ECO:0000313" key="11">
    <source>
        <dbReference type="Proteomes" id="UP001152795"/>
    </source>
</evidence>
<sequence>MNGISKLINENMAEGMNCSDHGKESSLCESCVMGKQHRTPFPKDTQHRASELFEIIHTDVCGPMHVKSFGNSKYFVTFIDDYSKYTQVYFLKSKDEVLEKFKEFVSYINTLGKKVKVLRSDNGGKYCSKAFKDYLKEHGILHQTTVPYNPEQNGTAERMNRTLREAARLMMYHAGMPKEFWAEAVNTATYTRNRSPTNSLNNATPFECLFNRKPDVSNLKDIPMKMVTSKSSMEAEYMALSLATQEAIWLRQLLENIGVKQKESTVMCEDNQAAIQLSRNPKFHNRTKHIDVAFHFVREKVQDKSIDVVYCRTDEMLADILTKGLPRQTLEKLRKQLCVTEIK</sequence>
<evidence type="ECO:0000256" key="7">
    <source>
        <dbReference type="ARBA" id="ARBA00022918"/>
    </source>
</evidence>
<dbReference type="OrthoDB" id="413361at2759"/>
<dbReference type="Gene3D" id="3.30.420.10">
    <property type="entry name" value="Ribonuclease H-like superfamily/Ribonuclease H"/>
    <property type="match status" value="1"/>
</dbReference>
<keyword evidence="11" id="KW-1185">Reference proteome</keyword>
<dbReference type="InterPro" id="IPR036397">
    <property type="entry name" value="RNaseH_sf"/>
</dbReference>
<evidence type="ECO:0000256" key="4">
    <source>
        <dbReference type="ARBA" id="ARBA00022801"/>
    </source>
</evidence>
<keyword evidence="7" id="KW-0695">RNA-directed DNA polymerase</keyword>
<dbReference type="GO" id="GO:0004519">
    <property type="term" value="F:endonuclease activity"/>
    <property type="evidence" value="ECO:0007669"/>
    <property type="project" value="UniProtKB-KW"/>
</dbReference>
<evidence type="ECO:0000256" key="6">
    <source>
        <dbReference type="ARBA" id="ARBA00022908"/>
    </source>
</evidence>
<comment type="caution">
    <text evidence="10">The sequence shown here is derived from an EMBL/GenBank/DDBJ whole genome shotgun (WGS) entry which is preliminary data.</text>
</comment>
<dbReference type="GO" id="GO:0003964">
    <property type="term" value="F:RNA-directed DNA polymerase activity"/>
    <property type="evidence" value="ECO:0007669"/>
    <property type="project" value="UniProtKB-KW"/>
</dbReference>
<organism evidence="10 11">
    <name type="scientific">Paramuricea clavata</name>
    <name type="common">Red gorgonian</name>
    <name type="synonym">Violescent sea-whip</name>
    <dbReference type="NCBI Taxonomy" id="317549"/>
    <lineage>
        <taxon>Eukaryota</taxon>
        <taxon>Metazoa</taxon>
        <taxon>Cnidaria</taxon>
        <taxon>Anthozoa</taxon>
        <taxon>Octocorallia</taxon>
        <taxon>Malacalcyonacea</taxon>
        <taxon>Plexauridae</taxon>
        <taxon>Paramuricea</taxon>
    </lineage>
</organism>
<dbReference type="PANTHER" id="PTHR42648">
    <property type="entry name" value="TRANSPOSASE, PUTATIVE-RELATED"/>
    <property type="match status" value="1"/>
</dbReference>
<dbReference type="EMBL" id="CACRXK020015968">
    <property type="protein sequence ID" value="CAB4029133.1"/>
    <property type="molecule type" value="Genomic_DNA"/>
</dbReference>
<dbReference type="GO" id="GO:0003676">
    <property type="term" value="F:nucleic acid binding"/>
    <property type="evidence" value="ECO:0007669"/>
    <property type="project" value="InterPro"/>
</dbReference>
<dbReference type="InterPro" id="IPR039537">
    <property type="entry name" value="Retrotran_Ty1/copia-like"/>
</dbReference>
<evidence type="ECO:0000256" key="2">
    <source>
        <dbReference type="ARBA" id="ARBA00022723"/>
    </source>
</evidence>
<keyword evidence="8" id="KW-0548">Nucleotidyltransferase</keyword>
<evidence type="ECO:0000256" key="8">
    <source>
        <dbReference type="ARBA" id="ARBA00022932"/>
    </source>
</evidence>
<dbReference type="Proteomes" id="UP001152795">
    <property type="component" value="Unassembled WGS sequence"/>
</dbReference>
<name>A0A6S7KLV2_PARCT</name>
<keyword evidence="8" id="KW-0239">DNA-directed DNA polymerase</keyword>
<evidence type="ECO:0000256" key="5">
    <source>
        <dbReference type="ARBA" id="ARBA00022842"/>
    </source>
</evidence>
<proteinExistence type="predicted"/>
<evidence type="ECO:0000256" key="1">
    <source>
        <dbReference type="ARBA" id="ARBA00022722"/>
    </source>
</evidence>
<keyword evidence="8" id="KW-0808">Transferase</keyword>
<dbReference type="GO" id="GO:0003887">
    <property type="term" value="F:DNA-directed DNA polymerase activity"/>
    <property type="evidence" value="ECO:0007669"/>
    <property type="project" value="UniProtKB-KW"/>
</dbReference>
<keyword evidence="2" id="KW-0479">Metal-binding</keyword>
<reference evidence="10" key="1">
    <citation type="submission" date="2020-04" db="EMBL/GenBank/DDBJ databases">
        <authorList>
            <person name="Alioto T."/>
            <person name="Alioto T."/>
            <person name="Gomez Garrido J."/>
        </authorList>
    </citation>
    <scope>NUCLEOTIDE SEQUENCE</scope>
    <source>
        <strain evidence="10">A484AB</strain>
    </source>
</reference>
<dbReference type="PANTHER" id="PTHR42648:SF11">
    <property type="entry name" value="TRANSPOSON TY4-P GAG-POL POLYPROTEIN"/>
    <property type="match status" value="1"/>
</dbReference>
<keyword evidence="9" id="KW-0233">DNA recombination</keyword>
<evidence type="ECO:0000313" key="10">
    <source>
        <dbReference type="EMBL" id="CAB4029133.1"/>
    </source>
</evidence>
<dbReference type="GO" id="GO:0016787">
    <property type="term" value="F:hydrolase activity"/>
    <property type="evidence" value="ECO:0007669"/>
    <property type="project" value="UniProtKB-KW"/>
</dbReference>
<accession>A0A6S7KLV2</accession>
<protein>
    <submittedName>
        <fullName evidence="10">Retrovirus-related Pol poly from transposon TNT 1-94</fullName>
    </submittedName>
</protein>
<keyword evidence="3" id="KW-0255">Endonuclease</keyword>